<dbReference type="PANTHER" id="PTHR12419">
    <property type="entry name" value="OTU DOMAIN CONTAINING PROTEIN"/>
    <property type="match status" value="1"/>
</dbReference>
<feature type="compositionally biased region" description="Basic and acidic residues" evidence="1">
    <location>
        <begin position="320"/>
        <end position="329"/>
    </location>
</feature>
<dbReference type="InterPro" id="IPR050704">
    <property type="entry name" value="Peptidase_C85-like"/>
</dbReference>
<sequence length="886" mass="100514">MEIFIEIEEEVYVVPFDNVPSVLELKAKVKKLVSEEDMVMCYAGQVPVLSSLHKRSNTWVQLHTSSIIEDGQKVRVTFRTPPAAAAPLTPDECASKPSAFVINRTPPEPQTPAKSVLKPSAPATDQNKDKDVDTSQEIVLTGEGQVRVVPMRGDGSCLLTAILNQVNPEMSSDELKVAASDLRKEVVKYIKKNMSDFRNAILMGVEASAGMYQQKTAKGRIDAYLRNLEKGLEWGGYETLVACSKIKEVSIKVLQEVWQDPKNATSILIENTETKLEEPLTIVYRISQDPEERQKKTPKRNHYDSFHSFITNSDDNCETEESHQTKVAEESFSSKSTPVKMPVNSGASPESSEFSSLSPGFESQSSDDLLTTDDELHEYYAPGQWESFPTFHKKSEKARWALYLDALAVEEDEPSGQIISPFQGQAVPSSSKNKRKRRRRQPKRIVLSDSGQDDEITTQLVKEHELTKGQAKSSNNTSYRRPINSDEASSGKPSPESKRSKKKTKARKKVKRDIGQQITFTNCLPEFSERSKQSLEMGRPDWRAILADLRAHTHGLIGNDYPKKDEYDILCSTFIKQFPCTADPDNPKGYSQVKLKFRKSLSQMEFYTTTLKTKRLTERANKENFNPIVVVKERRPENVDELDKKLQEANENSDSNLIKQLILKTYQDRNIKFKALEGGVEGSVEMWATYPHLQSFQMLSYEYSLLLKKTHVDLATNMKKIMDKLKVHYHLETENEKLKEIKILDRVYEDITPVIYRKIGMVPALDIKDEMVIQNGPGQDQNERHSPRVLVMTRFGNDGMDIPIWSFLIGSGKVLSKCEEPGALEVTVQLLAAYFIMDLEYPNSYKSFLRFLEKAANGGLCLQTLKQTPHDTYSRFMRITGLQEQL</sequence>
<comment type="caution">
    <text evidence="3">The sequence shown here is derived from an EMBL/GenBank/DDBJ whole genome shotgun (WGS) entry which is preliminary data.</text>
</comment>
<feature type="compositionally biased region" description="Basic residues" evidence="1">
    <location>
        <begin position="432"/>
        <end position="443"/>
    </location>
</feature>
<evidence type="ECO:0000256" key="1">
    <source>
        <dbReference type="SAM" id="MobiDB-lite"/>
    </source>
</evidence>
<feature type="compositionally biased region" description="Polar residues" evidence="1">
    <location>
        <begin position="417"/>
        <end position="431"/>
    </location>
</feature>
<dbReference type="PROSITE" id="PS50802">
    <property type="entry name" value="OTU"/>
    <property type="match status" value="1"/>
</dbReference>
<dbReference type="AlphaFoldDB" id="A0AAE1H993"/>
<dbReference type="Pfam" id="PF02338">
    <property type="entry name" value="OTU"/>
    <property type="match status" value="1"/>
</dbReference>
<accession>A0AAE1H993</accession>
<organism evidence="3 4">
    <name type="scientific">Frankliniella fusca</name>
    <dbReference type="NCBI Taxonomy" id="407009"/>
    <lineage>
        <taxon>Eukaryota</taxon>
        <taxon>Metazoa</taxon>
        <taxon>Ecdysozoa</taxon>
        <taxon>Arthropoda</taxon>
        <taxon>Hexapoda</taxon>
        <taxon>Insecta</taxon>
        <taxon>Pterygota</taxon>
        <taxon>Neoptera</taxon>
        <taxon>Paraneoptera</taxon>
        <taxon>Thysanoptera</taxon>
        <taxon>Terebrantia</taxon>
        <taxon>Thripoidea</taxon>
        <taxon>Thripidae</taxon>
        <taxon>Frankliniella</taxon>
    </lineage>
</organism>
<reference evidence="3" key="2">
    <citation type="journal article" date="2023" name="BMC Genomics">
        <title>Pest status, molecular evolution, and epigenetic factors derived from the genome assembly of Frankliniella fusca, a thysanopteran phytovirus vector.</title>
        <authorList>
            <person name="Catto M.A."/>
            <person name="Labadie P.E."/>
            <person name="Jacobson A.L."/>
            <person name="Kennedy G.G."/>
            <person name="Srinivasan R."/>
            <person name="Hunt B.G."/>
        </authorList>
    </citation>
    <scope>NUCLEOTIDE SEQUENCE</scope>
    <source>
        <strain evidence="3">PL_HMW_Pooled</strain>
    </source>
</reference>
<feature type="region of interest" description="Disordered" evidence="1">
    <location>
        <begin position="416"/>
        <end position="512"/>
    </location>
</feature>
<dbReference type="CDD" id="cd22744">
    <property type="entry name" value="OTU"/>
    <property type="match status" value="1"/>
</dbReference>
<feature type="region of interest" description="Disordered" evidence="1">
    <location>
        <begin position="99"/>
        <end position="133"/>
    </location>
</feature>
<feature type="domain" description="OTU" evidence="2">
    <location>
        <begin position="146"/>
        <end position="309"/>
    </location>
</feature>
<dbReference type="SUPFAM" id="SSF54001">
    <property type="entry name" value="Cysteine proteinases"/>
    <property type="match status" value="1"/>
</dbReference>
<dbReference type="Gene3D" id="3.90.70.80">
    <property type="match status" value="1"/>
</dbReference>
<evidence type="ECO:0000259" key="2">
    <source>
        <dbReference type="PROSITE" id="PS50802"/>
    </source>
</evidence>
<dbReference type="InterPro" id="IPR003323">
    <property type="entry name" value="OTU_dom"/>
</dbReference>
<name>A0AAE1H993_9NEOP</name>
<feature type="region of interest" description="Disordered" evidence="1">
    <location>
        <begin position="287"/>
        <end position="368"/>
    </location>
</feature>
<gene>
    <name evidence="3" type="ORF">KUF71_026101</name>
</gene>
<feature type="compositionally biased region" description="Basic residues" evidence="1">
    <location>
        <begin position="499"/>
        <end position="511"/>
    </location>
</feature>
<dbReference type="InterPro" id="IPR038765">
    <property type="entry name" value="Papain-like_cys_pep_sf"/>
</dbReference>
<reference evidence="3" key="1">
    <citation type="submission" date="2021-07" db="EMBL/GenBank/DDBJ databases">
        <authorList>
            <person name="Catto M.A."/>
            <person name="Jacobson A."/>
            <person name="Kennedy G."/>
            <person name="Labadie P."/>
            <person name="Hunt B.G."/>
            <person name="Srinivasan R."/>
        </authorList>
    </citation>
    <scope>NUCLEOTIDE SEQUENCE</scope>
    <source>
        <strain evidence="3">PL_HMW_Pooled</strain>
        <tissue evidence="3">Head</tissue>
    </source>
</reference>
<protein>
    <submittedName>
        <fullName evidence="3">Ubiquitin thioesterase L96</fullName>
    </submittedName>
</protein>
<proteinExistence type="predicted"/>
<dbReference type="EMBL" id="JAHWGI010000698">
    <property type="protein sequence ID" value="KAK3917187.1"/>
    <property type="molecule type" value="Genomic_DNA"/>
</dbReference>
<dbReference type="GO" id="GO:0004843">
    <property type="term" value="F:cysteine-type deubiquitinase activity"/>
    <property type="evidence" value="ECO:0007669"/>
    <property type="project" value="TreeGrafter"/>
</dbReference>
<feature type="compositionally biased region" description="Low complexity" evidence="1">
    <location>
        <begin position="345"/>
        <end position="368"/>
    </location>
</feature>
<evidence type="ECO:0000313" key="4">
    <source>
        <dbReference type="Proteomes" id="UP001219518"/>
    </source>
</evidence>
<dbReference type="Proteomes" id="UP001219518">
    <property type="component" value="Unassembled WGS sequence"/>
</dbReference>
<feature type="compositionally biased region" description="Basic and acidic residues" evidence="1">
    <location>
        <begin position="288"/>
        <end position="305"/>
    </location>
</feature>
<evidence type="ECO:0000313" key="3">
    <source>
        <dbReference type="EMBL" id="KAK3917187.1"/>
    </source>
</evidence>
<feature type="compositionally biased region" description="Polar residues" evidence="1">
    <location>
        <begin position="470"/>
        <end position="479"/>
    </location>
</feature>
<keyword evidence="4" id="KW-1185">Reference proteome</keyword>
<dbReference type="GO" id="GO:0016579">
    <property type="term" value="P:protein deubiquitination"/>
    <property type="evidence" value="ECO:0007669"/>
    <property type="project" value="TreeGrafter"/>
</dbReference>